<keyword evidence="4 6" id="KW-1133">Transmembrane helix</keyword>
<organism evidence="8 9">
    <name type="scientific">Marasmius oreades</name>
    <name type="common">fairy-ring Marasmius</name>
    <dbReference type="NCBI Taxonomy" id="181124"/>
    <lineage>
        <taxon>Eukaryota</taxon>
        <taxon>Fungi</taxon>
        <taxon>Dikarya</taxon>
        <taxon>Basidiomycota</taxon>
        <taxon>Agaricomycotina</taxon>
        <taxon>Agaricomycetes</taxon>
        <taxon>Agaricomycetidae</taxon>
        <taxon>Agaricales</taxon>
        <taxon>Marasmiineae</taxon>
        <taxon>Marasmiaceae</taxon>
        <taxon>Marasmius</taxon>
    </lineage>
</organism>
<evidence type="ECO:0000256" key="5">
    <source>
        <dbReference type="ARBA" id="ARBA00023136"/>
    </source>
</evidence>
<dbReference type="GO" id="GO:0016020">
    <property type="term" value="C:membrane"/>
    <property type="evidence" value="ECO:0007669"/>
    <property type="project" value="UniProtKB-SubCell"/>
</dbReference>
<feature type="transmembrane region" description="Helical" evidence="6">
    <location>
        <begin position="21"/>
        <end position="42"/>
    </location>
</feature>
<proteinExistence type="predicted"/>
<evidence type="ECO:0000259" key="7">
    <source>
        <dbReference type="PROSITE" id="PS50850"/>
    </source>
</evidence>
<dbReference type="Gene3D" id="1.20.1250.20">
    <property type="entry name" value="MFS general substrate transporter like domains"/>
    <property type="match status" value="1"/>
</dbReference>
<dbReference type="RefSeq" id="XP_043006636.1">
    <property type="nucleotide sequence ID" value="XM_043156824.1"/>
</dbReference>
<gene>
    <name evidence="8" type="ORF">E1B28_011774</name>
</gene>
<evidence type="ECO:0000313" key="9">
    <source>
        <dbReference type="Proteomes" id="UP001049176"/>
    </source>
</evidence>
<comment type="subcellular location">
    <subcellularLocation>
        <location evidence="1">Membrane</location>
        <topology evidence="1">Multi-pass membrane protein</topology>
    </subcellularLocation>
</comment>
<dbReference type="KEGG" id="more:E1B28_011774"/>
<evidence type="ECO:0000256" key="3">
    <source>
        <dbReference type="ARBA" id="ARBA00022692"/>
    </source>
</evidence>
<feature type="transmembrane region" description="Helical" evidence="6">
    <location>
        <begin position="150"/>
        <end position="172"/>
    </location>
</feature>
<evidence type="ECO:0000313" key="8">
    <source>
        <dbReference type="EMBL" id="KAG7090166.1"/>
    </source>
</evidence>
<dbReference type="OrthoDB" id="419616at2759"/>
<reference evidence="8" key="1">
    <citation type="journal article" date="2021" name="Genome Biol. Evol.">
        <title>The assembled and annotated genome of the fairy-ring fungus Marasmius oreades.</title>
        <authorList>
            <person name="Hiltunen M."/>
            <person name="Ament-Velasquez S.L."/>
            <person name="Johannesson H."/>
        </authorList>
    </citation>
    <scope>NUCLEOTIDE SEQUENCE</scope>
    <source>
        <strain evidence="8">03SP1</strain>
    </source>
</reference>
<dbReference type="EMBL" id="CM032187">
    <property type="protein sequence ID" value="KAG7090166.1"/>
    <property type="molecule type" value="Genomic_DNA"/>
</dbReference>
<feature type="transmembrane region" description="Helical" evidence="6">
    <location>
        <begin position="62"/>
        <end position="81"/>
    </location>
</feature>
<dbReference type="PANTHER" id="PTHR23504:SF15">
    <property type="entry name" value="MAJOR FACILITATOR SUPERFAMILY (MFS) PROFILE DOMAIN-CONTAINING PROTEIN"/>
    <property type="match status" value="1"/>
</dbReference>
<dbReference type="GeneID" id="66080849"/>
<sequence>MDSESNSGERKRQTPLPYGQLILLLLIQSSEPITATVIYPFIAQLIRSTGITKGEEAKVGYYAGIIESIFFISESLICYQWGLASDKFGRRPILLLGPLGLAIAMTGFGLSHSFWSLVVFRAAQGVFNGNIGVSKTVMAELTDSTNRADAFMLIPIMWACGVTIAPMMGGFLAEPAKSWPNFFGRIPLFVDYPYFLPCFVTGLYAFMTFVIPLFGLKETHPSFKAKTQVLADTGDLTSQTPLLADRNDHSYDATRNQSSPTNCTTATTTAAPSIFNPTLTIVLVNYSFLTFTDMAYAVIIPILYSTSNSLGGLAFSSKRIGAILDTEKNRSEKDVSDRLS</sequence>
<feature type="domain" description="Major facilitator superfamily (MFS) profile" evidence="7">
    <location>
        <begin position="20"/>
        <end position="340"/>
    </location>
</feature>
<dbReference type="SUPFAM" id="SSF103473">
    <property type="entry name" value="MFS general substrate transporter"/>
    <property type="match status" value="1"/>
</dbReference>
<dbReference type="AlphaFoldDB" id="A0A9P7URJ7"/>
<dbReference type="InterPro" id="IPR036259">
    <property type="entry name" value="MFS_trans_sf"/>
</dbReference>
<dbReference type="PANTHER" id="PTHR23504">
    <property type="entry name" value="MAJOR FACILITATOR SUPERFAMILY DOMAIN-CONTAINING PROTEIN 10"/>
    <property type="match status" value="1"/>
</dbReference>
<feature type="transmembrane region" description="Helical" evidence="6">
    <location>
        <begin position="93"/>
        <end position="112"/>
    </location>
</feature>
<evidence type="ECO:0000256" key="6">
    <source>
        <dbReference type="SAM" id="Phobius"/>
    </source>
</evidence>
<feature type="transmembrane region" description="Helical" evidence="6">
    <location>
        <begin position="192"/>
        <end position="216"/>
    </location>
</feature>
<dbReference type="GO" id="GO:0022857">
    <property type="term" value="F:transmembrane transporter activity"/>
    <property type="evidence" value="ECO:0007669"/>
    <property type="project" value="InterPro"/>
</dbReference>
<evidence type="ECO:0000256" key="4">
    <source>
        <dbReference type="ARBA" id="ARBA00022989"/>
    </source>
</evidence>
<dbReference type="PROSITE" id="PS50850">
    <property type="entry name" value="MFS"/>
    <property type="match status" value="1"/>
</dbReference>
<evidence type="ECO:0000256" key="1">
    <source>
        <dbReference type="ARBA" id="ARBA00004141"/>
    </source>
</evidence>
<dbReference type="Proteomes" id="UP001049176">
    <property type="component" value="Chromosome 7"/>
</dbReference>
<keyword evidence="2" id="KW-0813">Transport</keyword>
<dbReference type="InterPro" id="IPR020846">
    <property type="entry name" value="MFS_dom"/>
</dbReference>
<comment type="caution">
    <text evidence="8">The sequence shown here is derived from an EMBL/GenBank/DDBJ whole genome shotgun (WGS) entry which is preliminary data.</text>
</comment>
<evidence type="ECO:0000256" key="2">
    <source>
        <dbReference type="ARBA" id="ARBA00022448"/>
    </source>
</evidence>
<protein>
    <recommendedName>
        <fullName evidence="7">Major facilitator superfamily (MFS) profile domain-containing protein</fullName>
    </recommendedName>
</protein>
<name>A0A9P7URJ7_9AGAR</name>
<keyword evidence="3 6" id="KW-0812">Transmembrane</keyword>
<dbReference type="Pfam" id="PF07690">
    <property type="entry name" value="MFS_1"/>
    <property type="match status" value="1"/>
</dbReference>
<accession>A0A9P7URJ7</accession>
<dbReference type="InterPro" id="IPR011701">
    <property type="entry name" value="MFS"/>
</dbReference>
<keyword evidence="5 6" id="KW-0472">Membrane</keyword>
<keyword evidence="9" id="KW-1185">Reference proteome</keyword>